<dbReference type="PANTHER" id="PTHR43739">
    <property type="entry name" value="XYLOGLUCANASE (EUROFUNG)"/>
    <property type="match status" value="1"/>
</dbReference>
<accession>A0ABS1N9D1</accession>
<dbReference type="Gene3D" id="2.130.10.10">
    <property type="entry name" value="YVTN repeat-like/Quinoprotein amine dehydrogenase"/>
    <property type="match status" value="1"/>
</dbReference>
<gene>
    <name evidence="1" type="ORF">JK363_08430</name>
</gene>
<dbReference type="InterPro" id="IPR015943">
    <property type="entry name" value="WD40/YVTN_repeat-like_dom_sf"/>
</dbReference>
<evidence type="ECO:0000313" key="2">
    <source>
        <dbReference type="Proteomes" id="UP000634229"/>
    </source>
</evidence>
<dbReference type="PANTHER" id="PTHR43739:SF5">
    <property type="entry name" value="EXO-ALPHA-SIALIDASE"/>
    <property type="match status" value="1"/>
</dbReference>
<evidence type="ECO:0000313" key="1">
    <source>
        <dbReference type="EMBL" id="MBL1096687.1"/>
    </source>
</evidence>
<dbReference type="EMBL" id="JAERRF010000004">
    <property type="protein sequence ID" value="MBL1096687.1"/>
    <property type="molecule type" value="Genomic_DNA"/>
</dbReference>
<dbReference type="RefSeq" id="WP_201873350.1">
    <property type="nucleotide sequence ID" value="NZ_JAERRF010000004.1"/>
</dbReference>
<dbReference type="SUPFAM" id="SSF110296">
    <property type="entry name" value="Oligoxyloglucan reducing end-specific cellobiohydrolase"/>
    <property type="match status" value="1"/>
</dbReference>
<protein>
    <submittedName>
        <fullName evidence="1">Exo-alpha-sialidase</fullName>
    </submittedName>
</protein>
<reference evidence="1 2" key="1">
    <citation type="submission" date="2021-01" db="EMBL/GenBank/DDBJ databases">
        <title>WGS of actinomycetes isolated from Thailand.</title>
        <authorList>
            <person name="Thawai C."/>
        </authorList>
    </citation>
    <scope>NUCLEOTIDE SEQUENCE [LARGE SCALE GENOMIC DNA]</scope>
    <source>
        <strain evidence="1 2">CA1R205</strain>
    </source>
</reference>
<sequence>MDDVLLALGTRKGLFLARRTGSSGGDWEFTGPHFPMQAVYSVGIDTRRDRPRLLAGADSSHWGPSVFRSDDLGQSWHEPARPAVRFPEGTDTSLERVWQLHPAGPAAPEVVWAGTEPGALFRSADGGESFDFVRALWDHPQRPQWGAGFGGQAVHTVVTDPRDADAVVVAVSSGGVYRTTDGGASWAPSNNGLKAEFLPDPYPDFGQCVHKIAQDAVDPDRLYLQNHGGVYRSDDGGAHWTEIGKGLPADFGFAIATHPRRGGVAYVFPVIDGGDRYPPDYRCRVYRTDDAGASWAERSTGLPGEHHYGVVLRDALRTDDADPAGVYFGNRNGEVYASADEGESWRQIARHLPDVLCVRAAVIG</sequence>
<dbReference type="InterPro" id="IPR052025">
    <property type="entry name" value="Xyloglucanase_GH74"/>
</dbReference>
<dbReference type="CDD" id="cd15482">
    <property type="entry name" value="Sialidase_non-viral"/>
    <property type="match status" value="1"/>
</dbReference>
<comment type="caution">
    <text evidence="1">The sequence shown here is derived from an EMBL/GenBank/DDBJ whole genome shotgun (WGS) entry which is preliminary data.</text>
</comment>
<organism evidence="1 2">
    <name type="scientific">Streptomyces coffeae</name>
    <dbReference type="NCBI Taxonomy" id="621382"/>
    <lineage>
        <taxon>Bacteria</taxon>
        <taxon>Bacillati</taxon>
        <taxon>Actinomycetota</taxon>
        <taxon>Actinomycetes</taxon>
        <taxon>Kitasatosporales</taxon>
        <taxon>Streptomycetaceae</taxon>
        <taxon>Streptomyces</taxon>
    </lineage>
</organism>
<name>A0ABS1N9D1_9ACTN</name>
<dbReference type="Proteomes" id="UP000634229">
    <property type="component" value="Unassembled WGS sequence"/>
</dbReference>
<keyword evidence="2" id="KW-1185">Reference proteome</keyword>
<proteinExistence type="predicted"/>